<evidence type="ECO:0000313" key="2">
    <source>
        <dbReference type="EMBL" id="MBB2995987.1"/>
    </source>
</evidence>
<dbReference type="PANTHER" id="PTHR10605">
    <property type="entry name" value="HEPARAN SULFATE SULFOTRANSFERASE"/>
    <property type="match status" value="1"/>
</dbReference>
<reference evidence="2 3" key="1">
    <citation type="submission" date="2020-08" db="EMBL/GenBank/DDBJ databases">
        <title>Sequencing the genomes of 1000 actinobacteria strains.</title>
        <authorList>
            <person name="Klenk H.-P."/>
        </authorList>
    </citation>
    <scope>NUCLEOTIDE SEQUENCE [LARGE SCALE GENOMIC DNA]</scope>
    <source>
        <strain evidence="2 3">DSM 22826</strain>
    </source>
</reference>
<dbReference type="Pfam" id="PF13469">
    <property type="entry name" value="Sulfotransfer_3"/>
    <property type="match status" value="1"/>
</dbReference>
<dbReference type="EMBL" id="JACHVS010000001">
    <property type="protein sequence ID" value="MBB2995987.1"/>
    <property type="molecule type" value="Genomic_DNA"/>
</dbReference>
<dbReference type="GO" id="GO:0008146">
    <property type="term" value="F:sulfotransferase activity"/>
    <property type="evidence" value="ECO:0007669"/>
    <property type="project" value="InterPro"/>
</dbReference>
<dbReference type="Proteomes" id="UP000523000">
    <property type="component" value="Unassembled WGS sequence"/>
</dbReference>
<dbReference type="RefSeq" id="WP_221184433.1">
    <property type="nucleotide sequence ID" value="NZ_BAABGK010000042.1"/>
</dbReference>
<proteinExistence type="predicted"/>
<accession>A0A839QJI8</accession>
<dbReference type="InterPro" id="IPR037359">
    <property type="entry name" value="NST/OST"/>
</dbReference>
<dbReference type="SUPFAM" id="SSF52540">
    <property type="entry name" value="P-loop containing nucleoside triphosphate hydrolases"/>
    <property type="match status" value="1"/>
</dbReference>
<gene>
    <name evidence="2" type="ORF">E9229_002178</name>
</gene>
<evidence type="ECO:0000256" key="1">
    <source>
        <dbReference type="ARBA" id="ARBA00022679"/>
    </source>
</evidence>
<comment type="caution">
    <text evidence="2">The sequence shown here is derived from an EMBL/GenBank/DDBJ whole genome shotgun (WGS) entry which is preliminary data.</text>
</comment>
<keyword evidence="1" id="KW-0808">Transferase</keyword>
<organism evidence="2 3">
    <name type="scientific">Paeniglutamicibacter cryotolerans</name>
    <dbReference type="NCBI Taxonomy" id="670079"/>
    <lineage>
        <taxon>Bacteria</taxon>
        <taxon>Bacillati</taxon>
        <taxon>Actinomycetota</taxon>
        <taxon>Actinomycetes</taxon>
        <taxon>Micrococcales</taxon>
        <taxon>Micrococcaceae</taxon>
        <taxon>Paeniglutamicibacter</taxon>
    </lineage>
</organism>
<dbReference type="AlphaFoldDB" id="A0A839QJI8"/>
<evidence type="ECO:0000313" key="3">
    <source>
        <dbReference type="Proteomes" id="UP000523000"/>
    </source>
</evidence>
<sequence length="298" mass="33661">MTKSGLRSLTGTAKKVLPGGVQDGIRAGIQRFGTMTAPARMLPGFIIIGAQRSGTTSLYRLLSAHPDVVRPTASKGIGYFDLNYAKGQAWYQGHFPLSATARLATRPQAPQVFESSGYYAFHPLAADRIANDLPGVKLVMMLRDPVERAYSAHRHEFVRGFETEEFEPAIELEDSRLEGEVERLSVEPDYQSFHHRHHAYLCRGRYAEQIRRIRGAVGDDGLYLMDADDFFGDPSAEFQRLQAWLGLNNWIPEQIPAENAQPRSPMDPELRKRLRAYYEAPDNDLAVLMGRKPSWRRE</sequence>
<dbReference type="PANTHER" id="PTHR10605:SF56">
    <property type="entry name" value="BIFUNCTIONAL HEPARAN SULFATE N-DEACETYLASE_N-SULFOTRANSFERASE"/>
    <property type="match status" value="1"/>
</dbReference>
<name>A0A839QJI8_9MICC</name>
<evidence type="ECO:0008006" key="4">
    <source>
        <dbReference type="Google" id="ProtNLM"/>
    </source>
</evidence>
<keyword evidence="3" id="KW-1185">Reference proteome</keyword>
<dbReference type="InterPro" id="IPR027417">
    <property type="entry name" value="P-loop_NTPase"/>
</dbReference>
<protein>
    <recommendedName>
        <fullName evidence="4">Sulfotransferase</fullName>
    </recommendedName>
</protein>
<dbReference type="Gene3D" id="3.40.50.300">
    <property type="entry name" value="P-loop containing nucleotide triphosphate hydrolases"/>
    <property type="match status" value="1"/>
</dbReference>